<accession>A0A838XFY2</accession>
<dbReference type="Proteomes" id="UP000559404">
    <property type="component" value="Unassembled WGS sequence"/>
</dbReference>
<dbReference type="AlphaFoldDB" id="A0A838XFY2"/>
<comment type="caution">
    <text evidence="1">The sequence shown here is derived from an EMBL/GenBank/DDBJ whole genome shotgun (WGS) entry which is preliminary data.</text>
</comment>
<keyword evidence="2" id="KW-1185">Reference proteome</keyword>
<reference evidence="1 2" key="1">
    <citation type="submission" date="2020-07" db="EMBL/GenBank/DDBJ databases">
        <authorList>
            <person name="Li M."/>
        </authorList>
    </citation>
    <scope>NUCLEOTIDE SEQUENCE [LARGE SCALE GENOMIC DNA]</scope>
    <source>
        <strain evidence="1 2">DSM 23284</strain>
    </source>
</reference>
<evidence type="ECO:0000313" key="2">
    <source>
        <dbReference type="Proteomes" id="UP000559404"/>
    </source>
</evidence>
<name>A0A838XFY2_9HYPH</name>
<reference evidence="1 2" key="2">
    <citation type="submission" date="2020-08" db="EMBL/GenBank/DDBJ databases">
        <title>Stappia taiwanensis sp. nov., isolated from a coastal thermal spring.</title>
        <authorList>
            <person name="Kampfer P."/>
        </authorList>
    </citation>
    <scope>NUCLEOTIDE SEQUENCE [LARGE SCALE GENOMIC DNA]</scope>
    <source>
        <strain evidence="1 2">DSM 23284</strain>
    </source>
</reference>
<evidence type="ECO:0000313" key="1">
    <source>
        <dbReference type="EMBL" id="MBA4610319.1"/>
    </source>
</evidence>
<protein>
    <submittedName>
        <fullName evidence="1">Uncharacterized protein</fullName>
    </submittedName>
</protein>
<dbReference type="RefSeq" id="WP_181758497.1">
    <property type="nucleotide sequence ID" value="NZ_BMCR01000001.1"/>
</dbReference>
<gene>
    <name evidence="1" type="ORF">H1W37_01540</name>
</gene>
<sequence>MDDLRQVLRELLREELGRVRADLAPAAAPQVTQEAVAIRSSADLNAFALRVLEMAQDGARRADILAGRHRFRLAEDGAPVRIEAHQPAAPPPQAAPRQVRFERGMISERDIAGLPDGTTSVLADKSVRLTPLARDELRRRGIRLERTAS</sequence>
<dbReference type="EMBL" id="JACEON010000001">
    <property type="protein sequence ID" value="MBA4610319.1"/>
    <property type="molecule type" value="Genomic_DNA"/>
</dbReference>
<organism evidence="1 2">
    <name type="scientific">Stappia taiwanensis</name>
    <dbReference type="NCBI Taxonomy" id="992267"/>
    <lineage>
        <taxon>Bacteria</taxon>
        <taxon>Pseudomonadati</taxon>
        <taxon>Pseudomonadota</taxon>
        <taxon>Alphaproteobacteria</taxon>
        <taxon>Hyphomicrobiales</taxon>
        <taxon>Stappiaceae</taxon>
        <taxon>Stappia</taxon>
    </lineage>
</organism>
<proteinExistence type="predicted"/>